<evidence type="ECO:0000256" key="1">
    <source>
        <dbReference type="ARBA" id="ARBA00004613"/>
    </source>
</evidence>
<dbReference type="PANTHER" id="PTHR11967">
    <property type="entry name" value="ALPHA-1-ACID GLYCOPROTEIN"/>
    <property type="match status" value="1"/>
</dbReference>
<name>A0A5J5DDQ9_9PERO</name>
<evidence type="ECO:0000313" key="7">
    <source>
        <dbReference type="EMBL" id="KAA8590821.1"/>
    </source>
</evidence>
<dbReference type="InterPro" id="IPR022734">
    <property type="entry name" value="ApoM"/>
</dbReference>
<comment type="subcellular location">
    <subcellularLocation>
        <location evidence="1">Secreted</location>
    </subcellularLocation>
</comment>
<dbReference type="Gene3D" id="2.40.128.20">
    <property type="match status" value="1"/>
</dbReference>
<protein>
    <submittedName>
        <fullName evidence="7">Uncharacterized protein</fullName>
    </submittedName>
</protein>
<dbReference type="SUPFAM" id="SSF50814">
    <property type="entry name" value="Lipocalins"/>
    <property type="match status" value="1"/>
</dbReference>
<sequence>MFCAACAITLLCLVSGSLTAPLACEVLVRPFDQLDLGRLEGRWAMVAGALSDHLYLERFKERDSATINFSSNTSDTNISYSRSIHLNNKCLYHSYNISLEGSSFTYDGTDKRNLTGNFVHTSCQDCVLMRMNVESGKRQHFYLFSRRRQLEPKEMEEFRAQVECLNMPPPAVLDPTKELCPEETADGESNTRAGLPPSHQEEQGTLRCNDTCSVYHQPLPYSADIHHGSHERYREMVKRVQTPRAPNQLYTVPLTDSQQYGWMISRSPEPWTQVKRFPRKNSEMTKFVKEMSATDPDFSLF</sequence>
<evidence type="ECO:0000313" key="8">
    <source>
        <dbReference type="Proteomes" id="UP000327493"/>
    </source>
</evidence>
<dbReference type="Pfam" id="PF22593">
    <property type="entry name" value="SPMIP11"/>
    <property type="match status" value="1"/>
</dbReference>
<reference evidence="7 8" key="1">
    <citation type="submission" date="2019-08" db="EMBL/GenBank/DDBJ databases">
        <title>A chromosome-level genome assembly, high-density linkage maps, and genome scans reveal the genomic architecture of hybrid incompatibilities underlying speciation via character displacement in darters (Percidae: Etheostominae).</title>
        <authorList>
            <person name="Moran R.L."/>
            <person name="Catchen J.M."/>
            <person name="Fuller R.C."/>
        </authorList>
    </citation>
    <scope>NUCLEOTIDE SEQUENCE [LARGE SCALE GENOMIC DNA]</scope>
    <source>
        <strain evidence="7">EspeVRDwgs_2016</strain>
        <tissue evidence="7">Muscle</tissue>
    </source>
</reference>
<feature type="chain" id="PRO_5023925030" evidence="6">
    <location>
        <begin position="20"/>
        <end position="301"/>
    </location>
</feature>
<keyword evidence="2" id="KW-0964">Secreted</keyword>
<dbReference type="AlphaFoldDB" id="A0A5J5DDQ9"/>
<evidence type="ECO:0000256" key="6">
    <source>
        <dbReference type="SAM" id="SignalP"/>
    </source>
</evidence>
<evidence type="ECO:0000256" key="3">
    <source>
        <dbReference type="ARBA" id="ARBA00022729"/>
    </source>
</evidence>
<feature type="region of interest" description="Disordered" evidence="5">
    <location>
        <begin position="181"/>
        <end position="204"/>
    </location>
</feature>
<keyword evidence="8" id="KW-1185">Reference proteome</keyword>
<keyword evidence="4" id="KW-0325">Glycoprotein</keyword>
<dbReference type="Pfam" id="PF11032">
    <property type="entry name" value="ApoM"/>
    <property type="match status" value="1"/>
</dbReference>
<evidence type="ECO:0000256" key="5">
    <source>
        <dbReference type="SAM" id="MobiDB-lite"/>
    </source>
</evidence>
<gene>
    <name evidence="7" type="ORF">FQN60_001764</name>
</gene>
<organism evidence="7 8">
    <name type="scientific">Etheostoma spectabile</name>
    <name type="common">orangethroat darter</name>
    <dbReference type="NCBI Taxonomy" id="54343"/>
    <lineage>
        <taxon>Eukaryota</taxon>
        <taxon>Metazoa</taxon>
        <taxon>Chordata</taxon>
        <taxon>Craniata</taxon>
        <taxon>Vertebrata</taxon>
        <taxon>Euteleostomi</taxon>
        <taxon>Actinopterygii</taxon>
        <taxon>Neopterygii</taxon>
        <taxon>Teleostei</taxon>
        <taxon>Neoteleostei</taxon>
        <taxon>Acanthomorphata</taxon>
        <taxon>Eupercaria</taxon>
        <taxon>Perciformes</taxon>
        <taxon>Percoidei</taxon>
        <taxon>Percidae</taxon>
        <taxon>Etheostomatinae</taxon>
        <taxon>Etheostoma</taxon>
    </lineage>
</organism>
<feature type="signal peptide" evidence="6">
    <location>
        <begin position="1"/>
        <end position="19"/>
    </location>
</feature>
<accession>A0A5J5DDQ9</accession>
<dbReference type="InterPro" id="IPR012674">
    <property type="entry name" value="Calycin"/>
</dbReference>
<dbReference type="PANTHER" id="PTHR11967:SF2">
    <property type="entry name" value="ALPHA-1-ACID GLYCOPROTEIN 1"/>
    <property type="match status" value="1"/>
</dbReference>
<evidence type="ECO:0000256" key="4">
    <source>
        <dbReference type="ARBA" id="ARBA00023180"/>
    </source>
</evidence>
<keyword evidence="3 6" id="KW-0732">Signal</keyword>
<dbReference type="Proteomes" id="UP000327493">
    <property type="component" value="Chromosome 7"/>
</dbReference>
<dbReference type="GO" id="GO:0005576">
    <property type="term" value="C:extracellular region"/>
    <property type="evidence" value="ECO:0007669"/>
    <property type="project" value="UniProtKB-SubCell"/>
</dbReference>
<comment type="caution">
    <text evidence="7">The sequence shown here is derived from an EMBL/GenBank/DDBJ whole genome shotgun (WGS) entry which is preliminary data.</text>
</comment>
<proteinExistence type="predicted"/>
<dbReference type="EMBL" id="VOFY01000007">
    <property type="protein sequence ID" value="KAA8590821.1"/>
    <property type="molecule type" value="Genomic_DNA"/>
</dbReference>
<evidence type="ECO:0000256" key="2">
    <source>
        <dbReference type="ARBA" id="ARBA00022525"/>
    </source>
</evidence>